<evidence type="ECO:0000256" key="5">
    <source>
        <dbReference type="ARBA" id="ARBA00023849"/>
    </source>
</evidence>
<keyword evidence="3" id="KW-0676">Redox-active center</keyword>
<evidence type="ECO:0000256" key="7">
    <source>
        <dbReference type="ARBA" id="ARBA00032129"/>
    </source>
</evidence>
<evidence type="ECO:0000256" key="2">
    <source>
        <dbReference type="ARBA" id="ARBA00022490"/>
    </source>
</evidence>
<dbReference type="PANTHER" id="PTHR28630:SF31">
    <property type="entry name" value="PEROXIREDOXIN-LIKE 2A"/>
    <property type="match status" value="1"/>
</dbReference>
<evidence type="ECO:0000256" key="6">
    <source>
        <dbReference type="ARBA" id="ARBA00032058"/>
    </source>
</evidence>
<dbReference type="AlphaFoldDB" id="A0A1X7UT77"/>
<comment type="similarity">
    <text evidence="4">Belongs to the peroxiredoxin-like PRXL2 family. PRXL2A subfamily.</text>
</comment>
<proteinExistence type="inferred from homology"/>
<evidence type="ECO:0000256" key="1">
    <source>
        <dbReference type="ARBA" id="ARBA00004496"/>
    </source>
</evidence>
<evidence type="ECO:0000313" key="8">
    <source>
        <dbReference type="EnsemblMetazoa" id="Aqu2.1.31195_001"/>
    </source>
</evidence>
<evidence type="ECO:0000256" key="3">
    <source>
        <dbReference type="ARBA" id="ARBA00023284"/>
    </source>
</evidence>
<evidence type="ECO:0000256" key="4">
    <source>
        <dbReference type="ARBA" id="ARBA00023787"/>
    </source>
</evidence>
<organism evidence="8">
    <name type="scientific">Amphimedon queenslandica</name>
    <name type="common">Sponge</name>
    <dbReference type="NCBI Taxonomy" id="400682"/>
    <lineage>
        <taxon>Eukaryota</taxon>
        <taxon>Metazoa</taxon>
        <taxon>Porifera</taxon>
        <taxon>Demospongiae</taxon>
        <taxon>Heteroscleromorpha</taxon>
        <taxon>Haplosclerida</taxon>
        <taxon>Niphatidae</taxon>
        <taxon>Amphimedon</taxon>
    </lineage>
</organism>
<reference evidence="8" key="1">
    <citation type="submission" date="2017-05" db="UniProtKB">
        <authorList>
            <consortium name="EnsemblMetazoa"/>
        </authorList>
    </citation>
    <scope>IDENTIFICATION</scope>
</reference>
<dbReference type="FunCoup" id="A0A1X7UT77">
    <property type="interactions" value="442"/>
</dbReference>
<keyword evidence="2" id="KW-0963">Cytoplasm</keyword>
<dbReference type="GO" id="GO:0005737">
    <property type="term" value="C:cytoplasm"/>
    <property type="evidence" value="ECO:0007669"/>
    <property type="project" value="UniProtKB-SubCell"/>
</dbReference>
<accession>A0A1X7UT77</accession>
<name>A0A1X7UT77_AMPQE</name>
<dbReference type="EnsemblMetazoa" id="Aqu2.1.31195_001">
    <property type="protein sequence ID" value="Aqu2.1.31195_001"/>
    <property type="gene ID" value="Aqu2.1.31195"/>
</dbReference>
<sequence>MLIIDYCYYKRISLQQWCNYEEAVKVSSLLPELEKLGIPLYGIVSQKTGAKGFKEYLKGDILLDEEKAFYSDRYYLGILRINTFLNYFRASSLYKETRKGDGTLLGSCLVIGPGNTGIIYQYLSREFSDYVDPQEVLKAVHTIHNDNK</sequence>
<dbReference type="InParanoid" id="A0A1X7UT77"/>
<comment type="subcellular location">
    <subcellularLocation>
        <location evidence="1">Cytoplasm</location>
    </subcellularLocation>
</comment>
<dbReference type="PANTHER" id="PTHR28630">
    <property type="match status" value="1"/>
</dbReference>
<protein>
    <recommendedName>
        <fullName evidence="5">Peroxiredoxin-like 2A</fullName>
    </recommendedName>
    <alternativeName>
        <fullName evidence="7">Peroxiredoxin-like 2 activated in M-CSF stimulated monocytes</fullName>
    </alternativeName>
    <alternativeName>
        <fullName evidence="6">Redox-regulatory protein FAM213A</fullName>
    </alternativeName>
</protein>
<dbReference type="eggNOG" id="KOG4498">
    <property type="taxonomic scope" value="Eukaryota"/>
</dbReference>
<dbReference type="InterPro" id="IPR032801">
    <property type="entry name" value="PXL2A/B/C"/>
</dbReference>
<dbReference type="STRING" id="400682.A0A1X7UT77"/>